<feature type="transmembrane region" description="Helical" evidence="7">
    <location>
        <begin position="364"/>
        <end position="381"/>
    </location>
</feature>
<dbReference type="RefSeq" id="WP_051870940.1">
    <property type="nucleotide sequence ID" value="NZ_CP009043.1"/>
</dbReference>
<sequence length="565" mass="62058">MRKFLAIFLLFMATLFGEVLSVDQAFGLDINGDKAQGINVNLKVNDSVYLYKDKLKIKIENNDITAFLNLPESKKHDIYDIYGGNLNLFIPAGLLNNFVKSDKFSIAVDYQGCSYSGFCYQPMSAMYEASFVSNKLNLKKAEPTKIAKSSSDQDKIADSFSKDGKFLTLLTFFGYGLMLALTPCVFPMIPILSSIIVAKTGSKPSAKSGFFISFIYVFFMSLAYALAGVLASVFGASVQGLLQIPSVIIGFSIIFVLLAFSMFGLYNLELPKSLQAYINKKGKNAKGIIGVAVMGFLSALIVGPCVAAPLAGALLYIAKSGDALFGGLALFIMSFGMGVPLLLIGVSSKLLPRPGFWMEKVKQLFGFLMLGMAIWMFDRVVGSEISWLLYGVLGVVFAMFFGAFDEAKTVVQKLMKSVSIIILVVSCVLIANFTSAQLGFSPNLQSQKSQKIEFLSASNLSELNIIINSSQKPVMVDFWASWCVNCKELDNITFSDESVKNRLKDFTLVKIDVTKNSKDDLELMQKFSVFGPPALVFYKNSKELKDRQIVGFISAKDFLDHINSI</sequence>
<dbReference type="PANTHER" id="PTHR32234:SF0">
    <property type="entry name" value="THIOL:DISULFIDE INTERCHANGE PROTEIN DSBD"/>
    <property type="match status" value="1"/>
</dbReference>
<dbReference type="EMBL" id="CP009043">
    <property type="protein sequence ID" value="AII14968.1"/>
    <property type="molecule type" value="Genomic_DNA"/>
</dbReference>
<dbReference type="GO" id="GO:0047134">
    <property type="term" value="F:protein-disulfide reductase [NAD(P)H] activity"/>
    <property type="evidence" value="ECO:0007669"/>
    <property type="project" value="UniProtKB-EC"/>
</dbReference>
<dbReference type="InterPro" id="IPR028250">
    <property type="entry name" value="DsbDN"/>
</dbReference>
<evidence type="ECO:0000313" key="11">
    <source>
        <dbReference type="Proteomes" id="UP000028486"/>
    </source>
</evidence>
<dbReference type="Gene3D" id="3.40.30.10">
    <property type="entry name" value="Glutaredoxin"/>
    <property type="match status" value="1"/>
</dbReference>
<feature type="transmembrane region" description="Helical" evidence="7">
    <location>
        <begin position="387"/>
        <end position="405"/>
    </location>
</feature>
<feature type="transmembrane region" description="Helical" evidence="7">
    <location>
        <begin position="247"/>
        <end position="268"/>
    </location>
</feature>
<evidence type="ECO:0000256" key="4">
    <source>
        <dbReference type="ARBA" id="ARBA00022748"/>
    </source>
</evidence>
<keyword evidence="8" id="KW-0732">Signal</keyword>
<dbReference type="Pfam" id="PF11412">
    <property type="entry name" value="DsbD_N"/>
    <property type="match status" value="1"/>
</dbReference>
<dbReference type="InterPro" id="IPR013766">
    <property type="entry name" value="Thioredoxin_domain"/>
</dbReference>
<evidence type="ECO:0000256" key="7">
    <source>
        <dbReference type="SAM" id="Phobius"/>
    </source>
</evidence>
<dbReference type="SUPFAM" id="SSF52833">
    <property type="entry name" value="Thioredoxin-like"/>
    <property type="match status" value="1"/>
</dbReference>
<dbReference type="InterPro" id="IPR036249">
    <property type="entry name" value="Thioredoxin-like_sf"/>
</dbReference>
<dbReference type="InterPro" id="IPR036929">
    <property type="entry name" value="DsbDN_sf"/>
</dbReference>
<dbReference type="NCBIfam" id="NF001419">
    <property type="entry name" value="PRK00293.1"/>
    <property type="match status" value="1"/>
</dbReference>
<dbReference type="KEGG" id="caj:CIG1485E_1134"/>
<dbReference type="Pfam" id="PF00085">
    <property type="entry name" value="Thioredoxin"/>
    <property type="match status" value="1"/>
</dbReference>
<evidence type="ECO:0000256" key="3">
    <source>
        <dbReference type="ARBA" id="ARBA00022692"/>
    </source>
</evidence>
<keyword evidence="5 7" id="KW-1133">Transmembrane helix</keyword>
<evidence type="ECO:0000313" key="10">
    <source>
        <dbReference type="EMBL" id="AII14968.1"/>
    </source>
</evidence>
<feature type="transmembrane region" description="Helical" evidence="7">
    <location>
        <begin position="210"/>
        <end position="235"/>
    </location>
</feature>
<feature type="transmembrane region" description="Helical" evidence="7">
    <location>
        <begin position="417"/>
        <end position="440"/>
    </location>
</feature>
<dbReference type="STRING" id="1244531.CIG2463D_1225"/>
<name>A0A076FBC2_9BACT</name>
<dbReference type="PANTHER" id="PTHR32234">
    <property type="entry name" value="THIOL:DISULFIDE INTERCHANGE PROTEIN DSBD"/>
    <property type="match status" value="1"/>
</dbReference>
<dbReference type="PROSITE" id="PS51352">
    <property type="entry name" value="THIOREDOXIN_2"/>
    <property type="match status" value="1"/>
</dbReference>
<keyword evidence="11" id="KW-1185">Reference proteome</keyword>
<evidence type="ECO:0000256" key="5">
    <source>
        <dbReference type="ARBA" id="ARBA00022989"/>
    </source>
</evidence>
<dbReference type="HOGENOM" id="CLU_014657_3_0_7"/>
<dbReference type="CDD" id="cd02953">
    <property type="entry name" value="DsbDgamma"/>
    <property type="match status" value="1"/>
</dbReference>
<dbReference type="SUPFAM" id="SSF74863">
    <property type="entry name" value="Thiol:disulfide interchange protein DsbD, N-terminal domain (DsbD-alpha)"/>
    <property type="match status" value="1"/>
</dbReference>
<keyword evidence="10" id="KW-0560">Oxidoreductase</keyword>
<gene>
    <name evidence="10" type="primary">dsbD</name>
    <name evidence="10" type="ORF">CIG1485E_1134</name>
</gene>
<dbReference type="EC" id="1.8.1.8" evidence="10"/>
<comment type="subcellular location">
    <subcellularLocation>
        <location evidence="1">Cell membrane</location>
        <topology evidence="1">Multi-pass membrane protein</topology>
    </subcellularLocation>
</comment>
<dbReference type="eggNOG" id="COG4232">
    <property type="taxonomic scope" value="Bacteria"/>
</dbReference>
<dbReference type="InterPro" id="IPR035671">
    <property type="entry name" value="DsbD_gamma"/>
</dbReference>
<dbReference type="Proteomes" id="UP000028486">
    <property type="component" value="Chromosome"/>
</dbReference>
<keyword evidence="3 7" id="KW-0812">Transmembrane</keyword>
<proteinExistence type="predicted"/>
<protein>
    <submittedName>
        <fullName evidence="10">Thiol:disulfide interchange protein DsbD</fullName>
        <ecNumber evidence="10">1.8.1.8</ecNumber>
    </submittedName>
</protein>
<dbReference type="InterPro" id="IPR003834">
    <property type="entry name" value="Cyt_c_assmbl_TM_dom"/>
</dbReference>
<organism evidence="10 11">
    <name type="scientific">Campylobacter iguaniorum</name>
    <dbReference type="NCBI Taxonomy" id="1244531"/>
    <lineage>
        <taxon>Bacteria</taxon>
        <taxon>Pseudomonadati</taxon>
        <taxon>Campylobacterota</taxon>
        <taxon>Epsilonproteobacteria</taxon>
        <taxon>Campylobacterales</taxon>
        <taxon>Campylobacteraceae</taxon>
        <taxon>Campylobacter</taxon>
    </lineage>
</organism>
<reference evidence="11" key="1">
    <citation type="journal article" date="2014" name="Genome Announc.">
        <title>Complete Genome Sequence of Campylobacter iguaniorum Strain 1485ET, Isolated from a Bearded Dragon (Pogona vitticeps).</title>
        <authorList>
            <person name="Gilbert M.J."/>
            <person name="Miller W.G."/>
            <person name="Yee E."/>
            <person name="Kik M."/>
            <person name="Wagenaar J.A."/>
            <person name="Duim B."/>
        </authorList>
    </citation>
    <scope>NUCLEOTIDE SEQUENCE [LARGE SCALE GENOMIC DNA]</scope>
    <source>
        <strain evidence="11">1485E</strain>
    </source>
</reference>
<evidence type="ECO:0000256" key="6">
    <source>
        <dbReference type="ARBA" id="ARBA00023136"/>
    </source>
</evidence>
<feature type="chain" id="PRO_5009743397" evidence="8">
    <location>
        <begin position="22"/>
        <end position="565"/>
    </location>
</feature>
<feature type="domain" description="Thioredoxin" evidence="9">
    <location>
        <begin position="429"/>
        <end position="565"/>
    </location>
</feature>
<dbReference type="Pfam" id="PF02683">
    <property type="entry name" value="DsbD_TM"/>
    <property type="match status" value="1"/>
</dbReference>
<dbReference type="GO" id="GO:0005886">
    <property type="term" value="C:plasma membrane"/>
    <property type="evidence" value="ECO:0007669"/>
    <property type="project" value="UniProtKB-SubCell"/>
</dbReference>
<feature type="transmembrane region" description="Helical" evidence="7">
    <location>
        <begin position="288"/>
        <end position="317"/>
    </location>
</feature>
<feature type="signal peptide" evidence="8">
    <location>
        <begin position="1"/>
        <end position="21"/>
    </location>
</feature>
<evidence type="ECO:0000256" key="8">
    <source>
        <dbReference type="SAM" id="SignalP"/>
    </source>
</evidence>
<feature type="transmembrane region" description="Helical" evidence="7">
    <location>
        <begin position="323"/>
        <end position="344"/>
    </location>
</feature>
<evidence type="ECO:0000256" key="2">
    <source>
        <dbReference type="ARBA" id="ARBA00022475"/>
    </source>
</evidence>
<keyword evidence="4" id="KW-0201">Cytochrome c-type biogenesis</keyword>
<feature type="transmembrane region" description="Helical" evidence="7">
    <location>
        <begin position="172"/>
        <end position="198"/>
    </location>
</feature>
<keyword evidence="6 7" id="KW-0472">Membrane</keyword>
<accession>A0A076FBC2</accession>
<evidence type="ECO:0000256" key="1">
    <source>
        <dbReference type="ARBA" id="ARBA00004651"/>
    </source>
</evidence>
<evidence type="ECO:0000259" key="9">
    <source>
        <dbReference type="PROSITE" id="PS51352"/>
    </source>
</evidence>
<dbReference type="PATRIC" id="fig|1244531.5.peg.1235"/>
<dbReference type="GO" id="GO:0045454">
    <property type="term" value="P:cell redox homeostasis"/>
    <property type="evidence" value="ECO:0007669"/>
    <property type="project" value="TreeGrafter"/>
</dbReference>
<dbReference type="Gene3D" id="2.60.40.1250">
    <property type="entry name" value="Thiol:disulfide interchange protein DsbD, N-terminal domain"/>
    <property type="match status" value="1"/>
</dbReference>
<dbReference type="AlphaFoldDB" id="A0A076FBC2"/>
<dbReference type="GO" id="GO:0017004">
    <property type="term" value="P:cytochrome complex assembly"/>
    <property type="evidence" value="ECO:0007669"/>
    <property type="project" value="UniProtKB-KW"/>
</dbReference>
<keyword evidence="2" id="KW-1003">Cell membrane</keyword>